<evidence type="ECO:0000256" key="7">
    <source>
        <dbReference type="SAM" id="SignalP"/>
    </source>
</evidence>
<sequence>MKTNKNRRAGLGLTLMMILTVLILGACSANNTTTVTDTRTKVGIVLTEVGLGDRSFNDAAFDGLVQARDEKSIVFDYREPGGNLTAEAAFEEFAEAKFDLIIGLSDTVQADMEKVAAKYPDQQFLMIDSQSELPNIASISFRAEEGSYLAGVIAAMASTEDHVGFLGGMEIPVLRNFEQGFEQGVLAVKPDATVDVVYAGDFGNADLGEQLAAQMIQDKGADVIYVAAGLTGVGALTEIQKLGKYAIGVDTDQFFLAEKAILTSMLKNVDVSIYNAVNSFIQNNHAFPQKEIVEGLAENAVGLTALHNITLSDEQQKTFEDLKTQISSGQIKITLDQ</sequence>
<evidence type="ECO:0000256" key="4">
    <source>
        <dbReference type="ARBA" id="ARBA00022729"/>
    </source>
</evidence>
<keyword evidence="4 7" id="KW-0732">Signal</keyword>
<dbReference type="PROSITE" id="PS51257">
    <property type="entry name" value="PROKAR_LIPOPROTEIN"/>
    <property type="match status" value="1"/>
</dbReference>
<feature type="signal peptide" evidence="7">
    <location>
        <begin position="1"/>
        <end position="28"/>
    </location>
</feature>
<dbReference type="InterPro" id="IPR028082">
    <property type="entry name" value="Peripla_BP_I"/>
</dbReference>
<dbReference type="GO" id="GO:0005886">
    <property type="term" value="C:plasma membrane"/>
    <property type="evidence" value="ECO:0007669"/>
    <property type="project" value="UniProtKB-SubCell"/>
</dbReference>
<comment type="similarity">
    <text evidence="2">Belongs to the BMP lipoprotein family.</text>
</comment>
<evidence type="ECO:0000259" key="8">
    <source>
        <dbReference type="Pfam" id="PF02608"/>
    </source>
</evidence>
<accession>A0A100VRT8</accession>
<dbReference type="EMBL" id="BCNV01000006">
    <property type="protein sequence ID" value="GAS84892.1"/>
    <property type="molecule type" value="Genomic_DNA"/>
</dbReference>
<evidence type="ECO:0000256" key="5">
    <source>
        <dbReference type="ARBA" id="ARBA00023136"/>
    </source>
</evidence>
<protein>
    <submittedName>
        <fullName evidence="9">Lipoprotein</fullName>
    </submittedName>
</protein>
<evidence type="ECO:0000256" key="1">
    <source>
        <dbReference type="ARBA" id="ARBA00004193"/>
    </source>
</evidence>
<dbReference type="SUPFAM" id="SSF53822">
    <property type="entry name" value="Periplasmic binding protein-like I"/>
    <property type="match status" value="1"/>
</dbReference>
<evidence type="ECO:0000313" key="9">
    <source>
        <dbReference type="EMBL" id="GAS84892.1"/>
    </source>
</evidence>
<keyword evidence="3" id="KW-1003">Cell membrane</keyword>
<dbReference type="CDD" id="cd06354">
    <property type="entry name" value="PBP1_PrnA-like"/>
    <property type="match status" value="1"/>
</dbReference>
<organism evidence="9 10">
    <name type="scientific">Paenibacillus amylolyticus</name>
    <dbReference type="NCBI Taxonomy" id="1451"/>
    <lineage>
        <taxon>Bacteria</taxon>
        <taxon>Bacillati</taxon>
        <taxon>Bacillota</taxon>
        <taxon>Bacilli</taxon>
        <taxon>Bacillales</taxon>
        <taxon>Paenibacillaceae</taxon>
        <taxon>Paenibacillus</taxon>
    </lineage>
</organism>
<dbReference type="PANTHER" id="PTHR34296">
    <property type="entry name" value="TRANSCRIPTIONAL ACTIVATOR PROTEIN MED"/>
    <property type="match status" value="1"/>
</dbReference>
<name>A0A100VRT8_PAEAM</name>
<comment type="caution">
    <text evidence="9">The sequence shown here is derived from an EMBL/GenBank/DDBJ whole genome shotgun (WGS) entry which is preliminary data.</text>
</comment>
<dbReference type="AlphaFoldDB" id="A0A100VRT8"/>
<dbReference type="PANTHER" id="PTHR34296:SF2">
    <property type="entry name" value="ABC TRANSPORTER GUANOSINE-BINDING PROTEIN NUPN"/>
    <property type="match status" value="1"/>
</dbReference>
<evidence type="ECO:0000256" key="2">
    <source>
        <dbReference type="ARBA" id="ARBA00008610"/>
    </source>
</evidence>
<reference evidence="9 10" key="1">
    <citation type="journal article" date="2016" name="Genome Announc.">
        <title>Draft Genome Sequence of Paenibacillus amylolyticus Heshi-A3, Isolated from Fermented Rice Bran in a Japanese Fermented Seafood Dish.</title>
        <authorList>
            <person name="Akuzawa S."/>
            <person name="Nagaoka J."/>
            <person name="Kanekatsu M."/>
            <person name="Kubota E."/>
            <person name="Ohtake R."/>
            <person name="Suzuki T."/>
            <person name="Kanesaki Y."/>
        </authorList>
    </citation>
    <scope>NUCLEOTIDE SEQUENCE [LARGE SCALE GENOMIC DNA]</scope>
    <source>
        <strain evidence="9 10">Heshi-A3</strain>
    </source>
</reference>
<dbReference type="InterPro" id="IPR050957">
    <property type="entry name" value="BMP_lipoprotein"/>
</dbReference>
<dbReference type="RefSeq" id="WP_082762990.1">
    <property type="nucleotide sequence ID" value="NZ_BCNV01000006.1"/>
</dbReference>
<keyword evidence="6 9" id="KW-0449">Lipoprotein</keyword>
<feature type="chain" id="PRO_5007089518" evidence="7">
    <location>
        <begin position="29"/>
        <end position="337"/>
    </location>
</feature>
<dbReference type="Pfam" id="PF02608">
    <property type="entry name" value="Bmp"/>
    <property type="match status" value="1"/>
</dbReference>
<evidence type="ECO:0000256" key="6">
    <source>
        <dbReference type="ARBA" id="ARBA00023288"/>
    </source>
</evidence>
<keyword evidence="5" id="KW-0472">Membrane</keyword>
<dbReference type="InterPro" id="IPR003760">
    <property type="entry name" value="PnrA-like"/>
</dbReference>
<dbReference type="Proteomes" id="UP000069697">
    <property type="component" value="Unassembled WGS sequence"/>
</dbReference>
<comment type="subcellular location">
    <subcellularLocation>
        <location evidence="1">Cell membrane</location>
        <topology evidence="1">Lipid-anchor</topology>
    </subcellularLocation>
</comment>
<gene>
    <name evidence="9" type="ORF">PAHA3_5013</name>
</gene>
<feature type="domain" description="ABC transporter substrate-binding protein PnrA-like" evidence="8">
    <location>
        <begin position="44"/>
        <end position="332"/>
    </location>
</feature>
<dbReference type="Gene3D" id="3.40.50.2300">
    <property type="match status" value="2"/>
</dbReference>
<proteinExistence type="inferred from homology"/>
<evidence type="ECO:0000313" key="10">
    <source>
        <dbReference type="Proteomes" id="UP000069697"/>
    </source>
</evidence>
<reference evidence="10" key="2">
    <citation type="submission" date="2016-01" db="EMBL/GenBank/DDBJ databases">
        <title>Draft Genome Sequence of Paenibacillus amylolyticus Heshi-A3 that Was Isolated from Fermented Rice Bran with Aging Salted Mackerel, Which Was Named Heshiko as Traditional Fermented Seafood in Japan.</title>
        <authorList>
            <person name="Akuzawa S."/>
            <person name="Nakagawa J."/>
            <person name="Kanekatsu T."/>
            <person name="Kubota E."/>
            <person name="Ohtake R."/>
            <person name="Suzuki T."/>
            <person name="Kanesaki Y."/>
        </authorList>
    </citation>
    <scope>NUCLEOTIDE SEQUENCE [LARGE SCALE GENOMIC DNA]</scope>
    <source>
        <strain evidence="10">Heshi-A3</strain>
    </source>
</reference>
<evidence type="ECO:0000256" key="3">
    <source>
        <dbReference type="ARBA" id="ARBA00022475"/>
    </source>
</evidence>